<dbReference type="PANTHER" id="PTHR24221">
    <property type="entry name" value="ATP-BINDING CASSETTE SUB-FAMILY B"/>
    <property type="match status" value="1"/>
</dbReference>
<evidence type="ECO:0000256" key="4">
    <source>
        <dbReference type="ARBA" id="ARBA00022840"/>
    </source>
</evidence>
<feature type="domain" description="ABC transporter" evidence="8">
    <location>
        <begin position="395"/>
        <end position="633"/>
    </location>
</feature>
<protein>
    <submittedName>
        <fullName evidence="9">ABC transporter ATP-binding protein</fullName>
    </submittedName>
</protein>
<keyword evidence="5 7" id="KW-1133">Transmembrane helix</keyword>
<accession>A0A927U939</accession>
<sequence>MQSFFMCRRNTIRRRLFMDKKISFKDSLKLWFRALGIVNKETGGAVWILTVRVLVTAVIPFVNIYFMSLLISELSGGRNLELIYGIILKMLLIDLMLGLLSAAFIRWENVKNEILGDQIINFRVIASKTLEMEYARFDSEQTSDTISQILQNSNWNGYGLIEAYKICERLLKSLIGIGSVILLTYSFFAAKVNENSEYRFLNSFIVNLFIIMLLLLISFASSKCKVHATDLNLRAGGEDIRLGNRIFNYLLCRPMDDKKMNCDVRIYNMQEYILKKCTGAQMPFAVNGVLDKLTKNGLGRWNAIGDMISVAFTGVVYMVVCLKSLAGAYGIGEVSRYVAALSMLSTNLGELYGVAGSLKRNAYFLNELFTFIDSPDEMYRGSLTTEKRMDANYEIEFRNVSFKYPGAKEWALRNLSVKFRIGSKIAIVGENGSGKTTFIKLLCRLYDPTEGEILLNGINIKKYKYKEYMDIFSVVFQDFKLLALPLGMNVSCLKEYDEDRVNLALAQAGLDGRIASMKNGLDTILYKDLSEEGVNLSGGEAQKVAIARALYQNAAFVILDEPTAALDPMAEAEIYERFKDMVKDKTAIYISHRLSSCKFCDEIMVFDNGKIVQTGSHEMLVNEIGKYQKLWTAQAGYYA</sequence>
<dbReference type="GO" id="GO:0005524">
    <property type="term" value="F:ATP binding"/>
    <property type="evidence" value="ECO:0007669"/>
    <property type="project" value="UniProtKB-KW"/>
</dbReference>
<evidence type="ECO:0000256" key="2">
    <source>
        <dbReference type="ARBA" id="ARBA00022692"/>
    </source>
</evidence>
<evidence type="ECO:0000256" key="1">
    <source>
        <dbReference type="ARBA" id="ARBA00004651"/>
    </source>
</evidence>
<reference evidence="9" key="1">
    <citation type="submission" date="2019-04" db="EMBL/GenBank/DDBJ databases">
        <title>Evolution of Biomass-Degrading Anaerobic Consortia Revealed by Metagenomics.</title>
        <authorList>
            <person name="Peng X."/>
        </authorList>
    </citation>
    <scope>NUCLEOTIDE SEQUENCE</scope>
    <source>
        <strain evidence="9">SIG311</strain>
    </source>
</reference>
<organism evidence="9 10">
    <name type="scientific">Pseudobutyrivibrio ruminis</name>
    <dbReference type="NCBI Taxonomy" id="46206"/>
    <lineage>
        <taxon>Bacteria</taxon>
        <taxon>Bacillati</taxon>
        <taxon>Bacillota</taxon>
        <taxon>Clostridia</taxon>
        <taxon>Lachnospirales</taxon>
        <taxon>Lachnospiraceae</taxon>
        <taxon>Pseudobutyrivibrio</taxon>
    </lineage>
</organism>
<feature type="transmembrane region" description="Helical" evidence="7">
    <location>
        <begin position="200"/>
        <end position="220"/>
    </location>
</feature>
<feature type="transmembrane region" description="Helical" evidence="7">
    <location>
        <begin position="310"/>
        <end position="331"/>
    </location>
</feature>
<dbReference type="SUPFAM" id="SSF52540">
    <property type="entry name" value="P-loop containing nucleoside triphosphate hydrolases"/>
    <property type="match status" value="1"/>
</dbReference>
<evidence type="ECO:0000256" key="6">
    <source>
        <dbReference type="ARBA" id="ARBA00023136"/>
    </source>
</evidence>
<name>A0A927U939_9FIRM</name>
<dbReference type="InterPro" id="IPR017871">
    <property type="entry name" value="ABC_transporter-like_CS"/>
</dbReference>
<dbReference type="GO" id="GO:0005886">
    <property type="term" value="C:plasma membrane"/>
    <property type="evidence" value="ECO:0007669"/>
    <property type="project" value="UniProtKB-SubCell"/>
</dbReference>
<feature type="transmembrane region" description="Helical" evidence="7">
    <location>
        <begin position="45"/>
        <end position="71"/>
    </location>
</feature>
<dbReference type="PANTHER" id="PTHR24221:SF646">
    <property type="entry name" value="HAEMOLYSIN SECRETION ATP-BINDING PROTEIN"/>
    <property type="match status" value="1"/>
</dbReference>
<keyword evidence="4 9" id="KW-0067">ATP-binding</keyword>
<dbReference type="EMBL" id="SVER01000012">
    <property type="protein sequence ID" value="MBE5919386.1"/>
    <property type="molecule type" value="Genomic_DNA"/>
</dbReference>
<dbReference type="Proteomes" id="UP000766246">
    <property type="component" value="Unassembled WGS sequence"/>
</dbReference>
<dbReference type="GO" id="GO:0034040">
    <property type="term" value="F:ATPase-coupled lipid transmembrane transporter activity"/>
    <property type="evidence" value="ECO:0007669"/>
    <property type="project" value="TreeGrafter"/>
</dbReference>
<comment type="subcellular location">
    <subcellularLocation>
        <location evidence="1">Cell membrane</location>
        <topology evidence="1">Multi-pass membrane protein</topology>
    </subcellularLocation>
</comment>
<evidence type="ECO:0000256" key="5">
    <source>
        <dbReference type="ARBA" id="ARBA00022989"/>
    </source>
</evidence>
<gene>
    <name evidence="9" type="ORF">E7272_06015</name>
</gene>
<dbReference type="PROSITE" id="PS50893">
    <property type="entry name" value="ABC_TRANSPORTER_2"/>
    <property type="match status" value="1"/>
</dbReference>
<evidence type="ECO:0000259" key="8">
    <source>
        <dbReference type="PROSITE" id="PS50893"/>
    </source>
</evidence>
<keyword evidence="6 7" id="KW-0472">Membrane</keyword>
<dbReference type="Pfam" id="PF00005">
    <property type="entry name" value="ABC_tran"/>
    <property type="match status" value="1"/>
</dbReference>
<dbReference type="InterPro" id="IPR039421">
    <property type="entry name" value="Type_1_exporter"/>
</dbReference>
<dbReference type="InterPro" id="IPR003593">
    <property type="entry name" value="AAA+_ATPase"/>
</dbReference>
<comment type="caution">
    <text evidence="9">The sequence shown here is derived from an EMBL/GenBank/DDBJ whole genome shotgun (WGS) entry which is preliminary data.</text>
</comment>
<dbReference type="InterPro" id="IPR027417">
    <property type="entry name" value="P-loop_NTPase"/>
</dbReference>
<feature type="transmembrane region" description="Helical" evidence="7">
    <location>
        <begin position="170"/>
        <end position="188"/>
    </location>
</feature>
<evidence type="ECO:0000256" key="7">
    <source>
        <dbReference type="SAM" id="Phobius"/>
    </source>
</evidence>
<dbReference type="PROSITE" id="PS00211">
    <property type="entry name" value="ABC_TRANSPORTER_1"/>
    <property type="match status" value="1"/>
</dbReference>
<evidence type="ECO:0000313" key="9">
    <source>
        <dbReference type="EMBL" id="MBE5919386.1"/>
    </source>
</evidence>
<dbReference type="GO" id="GO:0016887">
    <property type="term" value="F:ATP hydrolysis activity"/>
    <property type="evidence" value="ECO:0007669"/>
    <property type="project" value="InterPro"/>
</dbReference>
<keyword evidence="2 7" id="KW-0812">Transmembrane</keyword>
<dbReference type="InterPro" id="IPR003439">
    <property type="entry name" value="ABC_transporter-like_ATP-bd"/>
</dbReference>
<keyword evidence="3" id="KW-0547">Nucleotide-binding</keyword>
<proteinExistence type="predicted"/>
<evidence type="ECO:0000313" key="10">
    <source>
        <dbReference type="Proteomes" id="UP000766246"/>
    </source>
</evidence>
<dbReference type="Gene3D" id="1.20.1560.10">
    <property type="entry name" value="ABC transporter type 1, transmembrane domain"/>
    <property type="match status" value="1"/>
</dbReference>
<evidence type="ECO:0000256" key="3">
    <source>
        <dbReference type="ARBA" id="ARBA00022741"/>
    </source>
</evidence>
<feature type="transmembrane region" description="Helical" evidence="7">
    <location>
        <begin position="83"/>
        <end position="105"/>
    </location>
</feature>
<dbReference type="InterPro" id="IPR036640">
    <property type="entry name" value="ABC1_TM_sf"/>
</dbReference>
<dbReference type="Gene3D" id="3.40.50.300">
    <property type="entry name" value="P-loop containing nucleotide triphosphate hydrolases"/>
    <property type="match status" value="1"/>
</dbReference>
<dbReference type="SMART" id="SM00382">
    <property type="entry name" value="AAA"/>
    <property type="match status" value="1"/>
</dbReference>
<dbReference type="AlphaFoldDB" id="A0A927U939"/>